<name>A0A0P9CJG8_9BACL</name>
<reference evidence="1 2" key="1">
    <citation type="submission" date="2015-09" db="EMBL/GenBank/DDBJ databases">
        <title>Draft genome sequence of Alicyclobacillus ferrooxydans DSM 22381.</title>
        <authorList>
            <person name="Hemp J."/>
        </authorList>
    </citation>
    <scope>NUCLEOTIDE SEQUENCE [LARGE SCALE GENOMIC DNA]</scope>
    <source>
        <strain evidence="1 2">TC-34</strain>
    </source>
</reference>
<evidence type="ECO:0000313" key="2">
    <source>
        <dbReference type="Proteomes" id="UP000050482"/>
    </source>
</evidence>
<dbReference type="EMBL" id="LJCO01000056">
    <property type="protein sequence ID" value="KPV43163.1"/>
    <property type="molecule type" value="Genomic_DNA"/>
</dbReference>
<comment type="caution">
    <text evidence="1">The sequence shown here is derived from an EMBL/GenBank/DDBJ whole genome shotgun (WGS) entry which is preliminary data.</text>
</comment>
<gene>
    <name evidence="1" type="ORF">AN477_13815</name>
</gene>
<dbReference type="AlphaFoldDB" id="A0A0P9CJG8"/>
<organism evidence="1 2">
    <name type="scientific">Alicyclobacillus ferrooxydans</name>
    <dbReference type="NCBI Taxonomy" id="471514"/>
    <lineage>
        <taxon>Bacteria</taxon>
        <taxon>Bacillati</taxon>
        <taxon>Bacillota</taxon>
        <taxon>Bacilli</taxon>
        <taxon>Bacillales</taxon>
        <taxon>Alicyclobacillaceae</taxon>
        <taxon>Alicyclobacillus</taxon>
    </lineage>
</organism>
<sequence>MLHRAVGSFWPRIMDGLEYISIKAYYIAVFASNFAQNRFFQRNIINSQQGISNAKESGYIAEVKTTSAIQGLASRLGVFVAHTM</sequence>
<dbReference type="Proteomes" id="UP000050482">
    <property type="component" value="Unassembled WGS sequence"/>
</dbReference>
<accession>A0A0P9CJG8</accession>
<protein>
    <submittedName>
        <fullName evidence="1">Uncharacterized protein</fullName>
    </submittedName>
</protein>
<dbReference type="PATRIC" id="fig|471514.4.peg.3450"/>
<evidence type="ECO:0000313" key="1">
    <source>
        <dbReference type="EMBL" id="KPV43163.1"/>
    </source>
</evidence>
<keyword evidence="2" id="KW-1185">Reference proteome</keyword>
<proteinExistence type="predicted"/>